<feature type="compositionally biased region" description="Acidic residues" evidence="8">
    <location>
        <begin position="104"/>
        <end position="120"/>
    </location>
</feature>
<reference evidence="9 10" key="1">
    <citation type="journal article" date="2016" name="Genome Biol. Evol.">
        <title>Divergent and convergent evolution of fungal pathogenicity.</title>
        <authorList>
            <person name="Shang Y."/>
            <person name="Xiao G."/>
            <person name="Zheng P."/>
            <person name="Cen K."/>
            <person name="Zhan S."/>
            <person name="Wang C."/>
        </authorList>
    </citation>
    <scope>NUCLEOTIDE SEQUENCE [LARGE SCALE GENOMIC DNA]</scope>
    <source>
        <strain evidence="9 10">RCEF 264</strain>
    </source>
</reference>
<dbReference type="GO" id="GO:0000422">
    <property type="term" value="P:autophagy of mitochondrion"/>
    <property type="evidence" value="ECO:0007669"/>
    <property type="project" value="TreeGrafter"/>
</dbReference>
<dbReference type="EMBL" id="AZHD01000011">
    <property type="protein sequence ID" value="OAA59012.1"/>
    <property type="molecule type" value="Genomic_DNA"/>
</dbReference>
<dbReference type="PANTHER" id="PTHR14957:SF1">
    <property type="entry name" value="UBIQUITIN-LIKE-CONJUGATING ENZYME ATG10"/>
    <property type="match status" value="1"/>
</dbReference>
<keyword evidence="6" id="KW-0072">Autophagy</keyword>
<evidence type="ECO:0000256" key="4">
    <source>
        <dbReference type="ARBA" id="ARBA00022786"/>
    </source>
</evidence>
<dbReference type="GO" id="GO:0061651">
    <property type="term" value="F:Atg12 conjugating enzyme activity"/>
    <property type="evidence" value="ECO:0007669"/>
    <property type="project" value="TreeGrafter"/>
</dbReference>
<dbReference type="InterPro" id="IPR007135">
    <property type="entry name" value="Atg3/Atg10"/>
</dbReference>
<protein>
    <recommendedName>
        <fullName evidence="2">Ubiquitin-like-conjugating enzyme ATG10</fullName>
    </recommendedName>
    <alternativeName>
        <fullName evidence="7">Autophagy-related protein 10</fullName>
    </alternativeName>
</protein>
<gene>
    <name evidence="9" type="ORF">SPI_06214</name>
</gene>
<dbReference type="PANTHER" id="PTHR14957">
    <property type="entry name" value="UBIQUITIN-LIKE-CONJUGATING ENZYME ATG10"/>
    <property type="match status" value="1"/>
</dbReference>
<organism evidence="9 10">
    <name type="scientific">Niveomyces insectorum RCEF 264</name>
    <dbReference type="NCBI Taxonomy" id="1081102"/>
    <lineage>
        <taxon>Eukaryota</taxon>
        <taxon>Fungi</taxon>
        <taxon>Dikarya</taxon>
        <taxon>Ascomycota</taxon>
        <taxon>Pezizomycotina</taxon>
        <taxon>Sordariomycetes</taxon>
        <taxon>Hypocreomycetidae</taxon>
        <taxon>Hypocreales</taxon>
        <taxon>Cordycipitaceae</taxon>
        <taxon>Niveomyces</taxon>
    </lineage>
</organism>
<evidence type="ECO:0000313" key="10">
    <source>
        <dbReference type="Proteomes" id="UP000076874"/>
    </source>
</evidence>
<keyword evidence="5" id="KW-0813">Transport</keyword>
<evidence type="ECO:0000313" key="9">
    <source>
        <dbReference type="EMBL" id="OAA59012.1"/>
    </source>
</evidence>
<dbReference type="GO" id="GO:0032446">
    <property type="term" value="P:protein modification by small protein conjugation"/>
    <property type="evidence" value="ECO:0007669"/>
    <property type="project" value="TreeGrafter"/>
</dbReference>
<dbReference type="STRING" id="1081102.A0A167RWK7"/>
<dbReference type="Pfam" id="PF03987">
    <property type="entry name" value="Autophagy_act_C"/>
    <property type="match status" value="1"/>
</dbReference>
<comment type="similarity">
    <text evidence="1">Belongs to the ATG10 family.</text>
</comment>
<feature type="region of interest" description="Disordered" evidence="8">
    <location>
        <begin position="99"/>
        <end position="124"/>
    </location>
</feature>
<dbReference type="AlphaFoldDB" id="A0A167RWK7"/>
<evidence type="ECO:0000256" key="8">
    <source>
        <dbReference type="SAM" id="MobiDB-lite"/>
    </source>
</evidence>
<dbReference type="OrthoDB" id="4089664at2759"/>
<name>A0A167RWK7_9HYPO</name>
<dbReference type="GO" id="GO:0005829">
    <property type="term" value="C:cytosol"/>
    <property type="evidence" value="ECO:0007669"/>
    <property type="project" value="TreeGrafter"/>
</dbReference>
<keyword evidence="5" id="KW-0653">Protein transport</keyword>
<dbReference type="GO" id="GO:0015031">
    <property type="term" value="P:protein transport"/>
    <property type="evidence" value="ECO:0007669"/>
    <property type="project" value="UniProtKB-KW"/>
</dbReference>
<evidence type="ECO:0000256" key="6">
    <source>
        <dbReference type="ARBA" id="ARBA00023006"/>
    </source>
</evidence>
<dbReference type="Gene3D" id="3.30.1460.50">
    <property type="match status" value="1"/>
</dbReference>
<dbReference type="GO" id="GO:0000045">
    <property type="term" value="P:autophagosome assembly"/>
    <property type="evidence" value="ECO:0007669"/>
    <property type="project" value="TreeGrafter"/>
</dbReference>
<evidence type="ECO:0000256" key="2">
    <source>
        <dbReference type="ARBA" id="ARBA00021099"/>
    </source>
</evidence>
<dbReference type="Proteomes" id="UP000076874">
    <property type="component" value="Unassembled WGS sequence"/>
</dbReference>
<keyword evidence="10" id="KW-1185">Reference proteome</keyword>
<sequence length="250" mass="27357">MAAPAPGIQGADFRDYPFLTPDEFAEVCHNFDRVYRQATLGPLRRRWRVTVCTAFATTMTAAAAAEYATYLQITRPLEETADPQRREADDLAGRLGRVSLGGEDAVDDDDAMGEAEEADEAALRPPLASRLPDVGAVTYEIHLHPTYRAPCLWFALHDLPAGESPFSLDTVMRRLVPPTYRDGLRATGAIGGISLDYHPVTGVPSFFVHPCLLGEAMANFDCTRQSYLMVWIGLVGASVGLWVPKEMALT</sequence>
<evidence type="ECO:0000256" key="7">
    <source>
        <dbReference type="ARBA" id="ARBA00029833"/>
    </source>
</evidence>
<keyword evidence="3" id="KW-0808">Transferase</keyword>
<accession>A0A167RWK7</accession>
<evidence type="ECO:0000256" key="1">
    <source>
        <dbReference type="ARBA" id="ARBA00005696"/>
    </source>
</evidence>
<proteinExistence type="inferred from homology"/>
<comment type="caution">
    <text evidence="9">The sequence shown here is derived from an EMBL/GenBank/DDBJ whole genome shotgun (WGS) entry which is preliminary data.</text>
</comment>
<keyword evidence="4" id="KW-0833">Ubl conjugation pathway</keyword>
<evidence type="ECO:0000256" key="3">
    <source>
        <dbReference type="ARBA" id="ARBA00022679"/>
    </source>
</evidence>
<evidence type="ECO:0000256" key="5">
    <source>
        <dbReference type="ARBA" id="ARBA00022927"/>
    </source>
</evidence>